<protein>
    <submittedName>
        <fullName evidence="3">TIGR03557 family F420-dependent LLM class oxidoreductase</fullName>
        <ecNumber evidence="3">1.-.-.-</ecNumber>
    </submittedName>
</protein>
<keyword evidence="1 3" id="KW-0560">Oxidoreductase</keyword>
<evidence type="ECO:0000313" key="4">
    <source>
        <dbReference type="Proteomes" id="UP001596312"/>
    </source>
</evidence>
<name>A0ABD5V004_9EURY</name>
<dbReference type="NCBIfam" id="TIGR03557">
    <property type="entry name" value="F420_G6P_family"/>
    <property type="match status" value="1"/>
</dbReference>
<dbReference type="PANTHER" id="PTHR43244">
    <property type="match status" value="1"/>
</dbReference>
<dbReference type="RefSeq" id="WP_390220501.1">
    <property type="nucleotide sequence ID" value="NZ_JBBMXV010000001.1"/>
</dbReference>
<organism evidence="3 4">
    <name type="scientific">Halalkalicoccus tibetensis</name>
    <dbReference type="NCBI Taxonomy" id="175632"/>
    <lineage>
        <taxon>Archaea</taxon>
        <taxon>Methanobacteriati</taxon>
        <taxon>Methanobacteriota</taxon>
        <taxon>Stenosarchaea group</taxon>
        <taxon>Halobacteria</taxon>
        <taxon>Halobacteriales</taxon>
        <taxon>Halococcaceae</taxon>
        <taxon>Halalkalicoccus</taxon>
    </lineage>
</organism>
<proteinExistence type="predicted"/>
<evidence type="ECO:0000313" key="3">
    <source>
        <dbReference type="EMBL" id="MFC6904444.1"/>
    </source>
</evidence>
<keyword evidence="4" id="KW-1185">Reference proteome</keyword>
<sequence length="317" mass="34902">MVELGYTLSSEEHPPNTLVENAARAEELGFEFVSISDHFHPWVEAQGESPFVWSVLGGIAQATDEIDVGVGVTCPTVRIHPAILAQATATTADMLDGRFFFGVGTGENLNEHVLGDRWPEFEVRMEMLEEAVAVIRDLWEGENYSHHGEHYDVENAKIYTLPEELPPIVASAFGPKSARAAADIGDGLWCVGPQEEPIENYAEAGGDGPTYTQIDVCYAESEEEALDTVYEQWPNGEIAGELSQVLPTPAHFEQAAEMVTREDVAESATPLGPDPQPFIDSVQACIDAGYDHVYFHQIGDDQEGFFEFYEENLEGEF</sequence>
<accession>A0ABD5V004</accession>
<dbReference type="AlphaFoldDB" id="A0ABD5V004"/>
<comment type="caution">
    <text evidence="3">The sequence shown here is derived from an EMBL/GenBank/DDBJ whole genome shotgun (WGS) entry which is preliminary data.</text>
</comment>
<dbReference type="GO" id="GO:0016491">
    <property type="term" value="F:oxidoreductase activity"/>
    <property type="evidence" value="ECO:0007669"/>
    <property type="project" value="UniProtKB-KW"/>
</dbReference>
<dbReference type="InterPro" id="IPR036661">
    <property type="entry name" value="Luciferase-like_sf"/>
</dbReference>
<dbReference type="Gene3D" id="3.20.20.30">
    <property type="entry name" value="Luciferase-like domain"/>
    <property type="match status" value="1"/>
</dbReference>
<gene>
    <name evidence="3" type="ORF">ACFQGH_04450</name>
</gene>
<dbReference type="InterPro" id="IPR011251">
    <property type="entry name" value="Luciferase-like_dom"/>
</dbReference>
<evidence type="ECO:0000256" key="1">
    <source>
        <dbReference type="ARBA" id="ARBA00023002"/>
    </source>
</evidence>
<dbReference type="Proteomes" id="UP001596312">
    <property type="component" value="Unassembled WGS sequence"/>
</dbReference>
<dbReference type="InterPro" id="IPR019945">
    <property type="entry name" value="F420_G6P_DH-rel"/>
</dbReference>
<evidence type="ECO:0000259" key="2">
    <source>
        <dbReference type="Pfam" id="PF00296"/>
    </source>
</evidence>
<reference evidence="3 4" key="1">
    <citation type="journal article" date="2019" name="Int. J. Syst. Evol. Microbiol.">
        <title>The Global Catalogue of Microorganisms (GCM) 10K type strain sequencing project: providing services to taxonomists for standard genome sequencing and annotation.</title>
        <authorList>
            <consortium name="The Broad Institute Genomics Platform"/>
            <consortium name="The Broad Institute Genome Sequencing Center for Infectious Disease"/>
            <person name="Wu L."/>
            <person name="Ma J."/>
        </authorList>
    </citation>
    <scope>NUCLEOTIDE SEQUENCE [LARGE SCALE GENOMIC DNA]</scope>
    <source>
        <strain evidence="3 4">CGMCC 1.3240</strain>
    </source>
</reference>
<dbReference type="CDD" id="cd01097">
    <property type="entry name" value="Tetrahydromethanopterin_reductase"/>
    <property type="match status" value="1"/>
</dbReference>
<dbReference type="EC" id="1.-.-.-" evidence="3"/>
<dbReference type="PANTHER" id="PTHR43244:SF1">
    <property type="entry name" value="5,10-METHYLENETETRAHYDROMETHANOPTERIN REDUCTASE"/>
    <property type="match status" value="1"/>
</dbReference>
<dbReference type="SUPFAM" id="SSF51679">
    <property type="entry name" value="Bacterial luciferase-like"/>
    <property type="match status" value="1"/>
</dbReference>
<dbReference type="InterPro" id="IPR050564">
    <property type="entry name" value="F420-G6PD/mer"/>
</dbReference>
<dbReference type="Pfam" id="PF00296">
    <property type="entry name" value="Bac_luciferase"/>
    <property type="match status" value="1"/>
</dbReference>
<dbReference type="EMBL" id="JBHSXQ010000001">
    <property type="protein sequence ID" value="MFC6904444.1"/>
    <property type="molecule type" value="Genomic_DNA"/>
</dbReference>
<feature type="domain" description="Luciferase-like" evidence="2">
    <location>
        <begin position="9"/>
        <end position="292"/>
    </location>
</feature>